<dbReference type="RefSeq" id="XP_040727067.1">
    <property type="nucleotide sequence ID" value="XM_040868776.1"/>
</dbReference>
<evidence type="ECO:0000313" key="4">
    <source>
        <dbReference type="Proteomes" id="UP000193685"/>
    </source>
</evidence>
<dbReference type="PANTHER" id="PTHR23028">
    <property type="entry name" value="ACETYLTRANSFERASE"/>
    <property type="match status" value="1"/>
</dbReference>
<keyword evidence="1" id="KW-0472">Membrane</keyword>
<keyword evidence="3" id="KW-0012">Acyltransferase</keyword>
<dbReference type="GO" id="GO:0016747">
    <property type="term" value="F:acyltransferase activity, transferring groups other than amino-acyl groups"/>
    <property type="evidence" value="ECO:0007669"/>
    <property type="project" value="InterPro"/>
</dbReference>
<feature type="transmembrane region" description="Helical" evidence="1">
    <location>
        <begin position="226"/>
        <end position="245"/>
    </location>
</feature>
<gene>
    <name evidence="3" type="ORF">BCR37DRAFT_377268</name>
</gene>
<feature type="transmembrane region" description="Helical" evidence="1">
    <location>
        <begin position="109"/>
        <end position="127"/>
    </location>
</feature>
<dbReference type="Pfam" id="PF01757">
    <property type="entry name" value="Acyl_transf_3"/>
    <property type="match status" value="1"/>
</dbReference>
<dbReference type="InterPro" id="IPR002656">
    <property type="entry name" value="Acyl_transf_3_dom"/>
</dbReference>
<keyword evidence="4" id="KW-1185">Reference proteome</keyword>
<feature type="transmembrane region" description="Helical" evidence="1">
    <location>
        <begin position="458"/>
        <end position="479"/>
    </location>
</feature>
<feature type="domain" description="Acyltransferase 3" evidence="2">
    <location>
        <begin position="60"/>
        <end position="441"/>
    </location>
</feature>
<sequence>MDILDEKTQVERGSPWYEYRKSSARFLAKTFCYPLYTQSHSNCGQVTTTSAAVREREATAWLDGLRGIAALQVMIFHYADFWTVVDVAYGGGQFGSSQWFRMPLIRSTYAAGRAMVCTFFVISGYVLTKRTLSDLRQGRVTSAANRLSSALFRRGMRLFAPALVIIVLAFILVRLGFRCSLGDVGCPYYPSFSEQLKDWAKATASYLSPFEYQNFGGSLAHKYENIIWTLPMEMFGSLWCYGVLLATLRLQPRMRNLIVFGVGVYAIINTAWGVFCFMAGMLIADWTLVQEKKANQLIDLSAENSRDCYPRLKQLSKNVIWTVLLVLGIMFAGAPMRGALEHNDIAPGFNTWWRLAPEQWTRSDCNYWGYAWSGVIIVASISQLGYAKRFCETTMAQYLGKVSFSVYLLHIAVRDVLGRRLQYVLLSFMVQTASPFRLSTESPAEKVSLEKMFDLAGAGLTFFAGVIWFATLTVVVFALSAQFERHVDAPIVRMTRCVEQWAIHFDSSDVETRERNAA</sequence>
<dbReference type="GeneID" id="63785375"/>
<feature type="transmembrane region" description="Helical" evidence="1">
    <location>
        <begin position="319"/>
        <end position="340"/>
    </location>
</feature>
<dbReference type="AlphaFoldDB" id="A0A1Y2FS93"/>
<reference evidence="3 4" key="1">
    <citation type="submission" date="2016-07" db="EMBL/GenBank/DDBJ databases">
        <title>Pervasive Adenine N6-methylation of Active Genes in Fungi.</title>
        <authorList>
            <consortium name="DOE Joint Genome Institute"/>
            <person name="Mondo S.J."/>
            <person name="Dannebaum R.O."/>
            <person name="Kuo R.C."/>
            <person name="Labutti K."/>
            <person name="Haridas S."/>
            <person name="Kuo A."/>
            <person name="Salamov A."/>
            <person name="Ahrendt S.R."/>
            <person name="Lipzen A."/>
            <person name="Sullivan W."/>
            <person name="Andreopoulos W.B."/>
            <person name="Clum A."/>
            <person name="Lindquist E."/>
            <person name="Daum C."/>
            <person name="Ramamoorthy G.K."/>
            <person name="Gryganskyi A."/>
            <person name="Culley D."/>
            <person name="Magnuson J.K."/>
            <person name="James T.Y."/>
            <person name="O'Malley M.A."/>
            <person name="Stajich J.E."/>
            <person name="Spatafora J.W."/>
            <person name="Visel A."/>
            <person name="Grigoriev I.V."/>
        </authorList>
    </citation>
    <scope>NUCLEOTIDE SEQUENCE [LARGE SCALE GENOMIC DNA]</scope>
    <source>
        <strain evidence="3 4">12-1054</strain>
    </source>
</reference>
<dbReference type="OrthoDB" id="5819582at2759"/>
<keyword evidence="3" id="KW-0808">Transferase</keyword>
<evidence type="ECO:0000313" key="3">
    <source>
        <dbReference type="EMBL" id="ORY85585.1"/>
    </source>
</evidence>
<name>A0A1Y2FS93_PROLT</name>
<evidence type="ECO:0000256" key="1">
    <source>
        <dbReference type="SAM" id="Phobius"/>
    </source>
</evidence>
<dbReference type="InterPro" id="IPR050879">
    <property type="entry name" value="Acyltransferase_3"/>
</dbReference>
<comment type="caution">
    <text evidence="3">The sequence shown here is derived from an EMBL/GenBank/DDBJ whole genome shotgun (WGS) entry which is preliminary data.</text>
</comment>
<dbReference type="EMBL" id="MCFI01000004">
    <property type="protein sequence ID" value="ORY85585.1"/>
    <property type="molecule type" value="Genomic_DNA"/>
</dbReference>
<organism evidence="3 4">
    <name type="scientific">Protomyces lactucae-debilis</name>
    <dbReference type="NCBI Taxonomy" id="2754530"/>
    <lineage>
        <taxon>Eukaryota</taxon>
        <taxon>Fungi</taxon>
        <taxon>Dikarya</taxon>
        <taxon>Ascomycota</taxon>
        <taxon>Taphrinomycotina</taxon>
        <taxon>Taphrinomycetes</taxon>
        <taxon>Taphrinales</taxon>
        <taxon>Protomycetaceae</taxon>
        <taxon>Protomyces</taxon>
    </lineage>
</organism>
<protein>
    <submittedName>
        <fullName evidence="3">Acyltransferase 3</fullName>
    </submittedName>
</protein>
<proteinExistence type="predicted"/>
<dbReference type="Proteomes" id="UP000193685">
    <property type="component" value="Unassembled WGS sequence"/>
</dbReference>
<dbReference type="STRING" id="56484.A0A1Y2FS93"/>
<dbReference type="PANTHER" id="PTHR23028:SF134">
    <property type="entry name" value="PUTATIVE (AFU_ORTHOLOGUE AFUA_4G08520)-RELATED"/>
    <property type="match status" value="1"/>
</dbReference>
<feature type="transmembrane region" description="Helical" evidence="1">
    <location>
        <begin position="257"/>
        <end position="283"/>
    </location>
</feature>
<feature type="transmembrane region" description="Helical" evidence="1">
    <location>
        <begin position="158"/>
        <end position="177"/>
    </location>
</feature>
<keyword evidence="1" id="KW-1133">Transmembrane helix</keyword>
<evidence type="ECO:0000259" key="2">
    <source>
        <dbReference type="Pfam" id="PF01757"/>
    </source>
</evidence>
<accession>A0A1Y2FS93</accession>
<feature type="transmembrane region" description="Helical" evidence="1">
    <location>
        <begin position="367"/>
        <end position="386"/>
    </location>
</feature>
<dbReference type="OMA" id="WNEPKPE"/>
<keyword evidence="1" id="KW-0812">Transmembrane</keyword>